<feature type="region of interest" description="Disordered" evidence="1">
    <location>
        <begin position="1"/>
        <end position="20"/>
    </location>
</feature>
<proteinExistence type="predicted"/>
<sequence length="333" mass="37608">MESNSAPKAPKKTVVPMKDSRRRKIFGSSYANTCVDGPSYPVLLERMMYDKSNFIDNNENIQKENRKPRMPKFGKVLKKQSNHLNPIDNNVEKVDMKNKKVQDNLSTICEYPMTKGCIIKPQDTQTEVSALSMTSPQTAMSKRMLEKIQRKSNAENQFNRDKYFIQSKKSIVPKDESQFADSRVNNTKTTQIPKLALSQYELEMYPDPDLSLDFSDDTELSSKPSSGAFSLELERKNGYVSSLSSKSTSVSESTSRGSRSSSNIETQEHSERFEVESKHSTKNKNGPKSAVARVISGMKGMVSVCFTPNIPDSPSYKVAHDDWNILCRRNRGL</sequence>
<protein>
    <recommendedName>
        <fullName evidence="2">t-SNARE coiled-coil homology domain-containing protein</fullName>
    </recommendedName>
</protein>
<feature type="domain" description="T-SNARE coiled-coil homology" evidence="2">
    <location>
        <begin position="72"/>
        <end position="108"/>
    </location>
</feature>
<dbReference type="AlphaFoldDB" id="A0AAD3H677"/>
<dbReference type="InterPro" id="IPR000727">
    <property type="entry name" value="T_SNARE_dom"/>
</dbReference>
<dbReference type="PROSITE" id="PS50192">
    <property type="entry name" value="T_SNARE"/>
    <property type="match status" value="1"/>
</dbReference>
<feature type="compositionally biased region" description="Basic and acidic residues" evidence="1">
    <location>
        <begin position="266"/>
        <end position="279"/>
    </location>
</feature>
<evidence type="ECO:0000259" key="2">
    <source>
        <dbReference type="PROSITE" id="PS50192"/>
    </source>
</evidence>
<keyword evidence="4" id="KW-1185">Reference proteome</keyword>
<evidence type="ECO:0000313" key="3">
    <source>
        <dbReference type="EMBL" id="GFH51439.1"/>
    </source>
</evidence>
<name>A0AAD3H677_9STRA</name>
<gene>
    <name evidence="3" type="ORF">CTEN210_07915</name>
</gene>
<comment type="caution">
    <text evidence="3">The sequence shown here is derived from an EMBL/GenBank/DDBJ whole genome shotgun (WGS) entry which is preliminary data.</text>
</comment>
<accession>A0AAD3H677</accession>
<organism evidence="3 4">
    <name type="scientific">Chaetoceros tenuissimus</name>
    <dbReference type="NCBI Taxonomy" id="426638"/>
    <lineage>
        <taxon>Eukaryota</taxon>
        <taxon>Sar</taxon>
        <taxon>Stramenopiles</taxon>
        <taxon>Ochrophyta</taxon>
        <taxon>Bacillariophyta</taxon>
        <taxon>Coscinodiscophyceae</taxon>
        <taxon>Chaetocerotophycidae</taxon>
        <taxon>Chaetocerotales</taxon>
        <taxon>Chaetocerotaceae</taxon>
        <taxon>Chaetoceros</taxon>
    </lineage>
</organism>
<reference evidence="3 4" key="1">
    <citation type="journal article" date="2021" name="Sci. Rep.">
        <title>The genome of the diatom Chaetoceros tenuissimus carries an ancient integrated fragment of an extant virus.</title>
        <authorList>
            <person name="Hongo Y."/>
            <person name="Kimura K."/>
            <person name="Takaki Y."/>
            <person name="Yoshida Y."/>
            <person name="Baba S."/>
            <person name="Kobayashi G."/>
            <person name="Nagasaki K."/>
            <person name="Hano T."/>
            <person name="Tomaru Y."/>
        </authorList>
    </citation>
    <scope>NUCLEOTIDE SEQUENCE [LARGE SCALE GENOMIC DNA]</scope>
    <source>
        <strain evidence="3 4">NIES-3715</strain>
    </source>
</reference>
<evidence type="ECO:0000256" key="1">
    <source>
        <dbReference type="SAM" id="MobiDB-lite"/>
    </source>
</evidence>
<evidence type="ECO:0000313" key="4">
    <source>
        <dbReference type="Proteomes" id="UP001054902"/>
    </source>
</evidence>
<dbReference type="Proteomes" id="UP001054902">
    <property type="component" value="Unassembled WGS sequence"/>
</dbReference>
<feature type="compositionally biased region" description="Low complexity" evidence="1">
    <location>
        <begin position="242"/>
        <end position="262"/>
    </location>
</feature>
<feature type="region of interest" description="Disordered" evidence="1">
    <location>
        <begin position="242"/>
        <end position="289"/>
    </location>
</feature>
<dbReference type="EMBL" id="BLLK01000045">
    <property type="protein sequence ID" value="GFH51439.1"/>
    <property type="molecule type" value="Genomic_DNA"/>
</dbReference>